<dbReference type="Pfam" id="PF00910">
    <property type="entry name" value="RNA_helicase"/>
    <property type="match status" value="1"/>
</dbReference>
<name>A0A7V8HPJ1_9BIFI</name>
<evidence type="ECO:0000256" key="15">
    <source>
        <dbReference type="ARBA" id="ARBA00032243"/>
    </source>
</evidence>
<evidence type="ECO:0000256" key="4">
    <source>
        <dbReference type="ARBA" id="ARBA00022695"/>
    </source>
</evidence>
<dbReference type="GO" id="GO:0003723">
    <property type="term" value="F:RNA binding"/>
    <property type="evidence" value="ECO:0007669"/>
    <property type="project" value="InterPro"/>
</dbReference>
<evidence type="ECO:0000256" key="11">
    <source>
        <dbReference type="ARBA" id="ARBA00023124"/>
    </source>
</evidence>
<dbReference type="InterPro" id="IPR049912">
    <property type="entry name" value="CRESS_DNA_REP"/>
</dbReference>
<keyword evidence="7" id="KW-0479">Metal-binding</keyword>
<gene>
    <name evidence="17" type="ORF">BPULL_1334</name>
</gene>
<evidence type="ECO:0000259" key="16">
    <source>
        <dbReference type="PROSITE" id="PS52020"/>
    </source>
</evidence>
<dbReference type="GO" id="GO:0016779">
    <property type="term" value="F:nucleotidyltransferase activity"/>
    <property type="evidence" value="ECO:0007669"/>
    <property type="project" value="UniProtKB-KW"/>
</dbReference>
<dbReference type="GO" id="GO:0006260">
    <property type="term" value="P:DNA replication"/>
    <property type="evidence" value="ECO:0007669"/>
    <property type="project" value="UniProtKB-KW"/>
</dbReference>
<dbReference type="EMBL" id="JGZJ01000009">
    <property type="protein sequence ID" value="KFI81686.1"/>
    <property type="molecule type" value="Genomic_DNA"/>
</dbReference>
<dbReference type="Pfam" id="PF02407">
    <property type="entry name" value="Viral_Rep"/>
    <property type="match status" value="1"/>
</dbReference>
<keyword evidence="11" id="KW-0190">Covalent protein-DNA linkage</keyword>
<keyword evidence="12" id="KW-0238">DNA-binding</keyword>
<organism evidence="17 18">
    <name type="scientific">Bifidobacterium pullorum</name>
    <dbReference type="NCBI Taxonomy" id="78448"/>
    <lineage>
        <taxon>Bacteria</taxon>
        <taxon>Bacillati</taxon>
        <taxon>Actinomycetota</taxon>
        <taxon>Actinomycetes</taxon>
        <taxon>Bifidobacteriales</taxon>
        <taxon>Bifidobacteriaceae</taxon>
        <taxon>Bifidobacterium</taxon>
    </lineage>
</organism>
<evidence type="ECO:0000256" key="13">
    <source>
        <dbReference type="ARBA" id="ARBA00023268"/>
    </source>
</evidence>
<dbReference type="PROSITE" id="PS52020">
    <property type="entry name" value="CRESS_DNA_REP"/>
    <property type="match status" value="1"/>
</dbReference>
<evidence type="ECO:0000256" key="12">
    <source>
        <dbReference type="ARBA" id="ARBA00023125"/>
    </source>
</evidence>
<dbReference type="GO" id="GO:0000166">
    <property type="term" value="F:nucleotide binding"/>
    <property type="evidence" value="ECO:0007669"/>
    <property type="project" value="UniProtKB-KW"/>
</dbReference>
<keyword evidence="5" id="KW-0235">DNA replication</keyword>
<evidence type="ECO:0000256" key="3">
    <source>
        <dbReference type="ARBA" id="ARBA00022679"/>
    </source>
</evidence>
<dbReference type="AlphaFoldDB" id="A0A7V8HPJ1"/>
<dbReference type="Gene3D" id="3.40.1310.20">
    <property type="match status" value="1"/>
</dbReference>
<dbReference type="SUPFAM" id="SSF52540">
    <property type="entry name" value="P-loop containing nucleoside triphosphate hydrolases"/>
    <property type="match status" value="1"/>
</dbReference>
<evidence type="ECO:0000313" key="17">
    <source>
        <dbReference type="EMBL" id="KFI81686.1"/>
    </source>
</evidence>
<evidence type="ECO:0000256" key="1">
    <source>
        <dbReference type="ARBA" id="ARBA00001936"/>
    </source>
</evidence>
<evidence type="ECO:0000256" key="14">
    <source>
        <dbReference type="ARBA" id="ARBA00030754"/>
    </source>
</evidence>
<keyword evidence="10 17" id="KW-0378">Hydrolase</keyword>
<dbReference type="GO" id="GO:0003724">
    <property type="term" value="F:RNA helicase activity"/>
    <property type="evidence" value="ECO:0007669"/>
    <property type="project" value="InterPro"/>
</dbReference>
<dbReference type="GO" id="GO:0004519">
    <property type="term" value="F:endonuclease activity"/>
    <property type="evidence" value="ECO:0007669"/>
    <property type="project" value="UniProtKB-KW"/>
</dbReference>
<feature type="domain" description="CRESS-DNA virus Rep endonuclease" evidence="16">
    <location>
        <begin position="5"/>
        <end position="110"/>
    </location>
</feature>
<keyword evidence="4" id="KW-0548">Nucleotidyltransferase</keyword>
<comment type="cofactor">
    <cofactor evidence="1">
        <name>Mn(2+)</name>
        <dbReference type="ChEBI" id="CHEBI:29035"/>
    </cofactor>
</comment>
<protein>
    <recommendedName>
        <fullName evidence="14">ATP-dependent helicase Rep</fullName>
    </recommendedName>
    <alternativeName>
        <fullName evidence="15">RepP</fullName>
    </alternativeName>
</protein>
<keyword evidence="6" id="KW-0540">Nuclease</keyword>
<accession>A0A7V8HPJ1</accession>
<keyword evidence="9" id="KW-0255">Endonuclease</keyword>
<evidence type="ECO:0000256" key="10">
    <source>
        <dbReference type="ARBA" id="ARBA00022801"/>
    </source>
</evidence>
<dbReference type="InterPro" id="IPR027417">
    <property type="entry name" value="P-loop_NTPase"/>
</dbReference>
<dbReference type="GO" id="GO:0003677">
    <property type="term" value="F:DNA binding"/>
    <property type="evidence" value="ECO:0007669"/>
    <property type="project" value="UniProtKB-KW"/>
</dbReference>
<evidence type="ECO:0000313" key="18">
    <source>
        <dbReference type="Proteomes" id="UP000029109"/>
    </source>
</evidence>
<dbReference type="Proteomes" id="UP000029109">
    <property type="component" value="Unassembled WGS sequence"/>
</dbReference>
<evidence type="ECO:0000256" key="7">
    <source>
        <dbReference type="ARBA" id="ARBA00022723"/>
    </source>
</evidence>
<evidence type="ECO:0000256" key="9">
    <source>
        <dbReference type="ARBA" id="ARBA00022759"/>
    </source>
</evidence>
<proteinExistence type="inferred from homology"/>
<reference evidence="17 18" key="1">
    <citation type="submission" date="2014-03" db="EMBL/GenBank/DDBJ databases">
        <title>Genomics of Bifidobacteria.</title>
        <authorList>
            <person name="Ventura M."/>
            <person name="Milani C."/>
            <person name="Lugli G.A."/>
        </authorList>
    </citation>
    <scope>NUCLEOTIDE SEQUENCE [LARGE SCALE GENOMIC DNA]</scope>
    <source>
        <strain evidence="17 18">LMG 21816</strain>
    </source>
</reference>
<keyword evidence="13" id="KW-0511">Multifunctional enzyme</keyword>
<evidence type="ECO:0000256" key="8">
    <source>
        <dbReference type="ARBA" id="ARBA00022741"/>
    </source>
</evidence>
<keyword evidence="8" id="KW-0547">Nucleotide-binding</keyword>
<comment type="caution">
    <text evidence="17">The sequence shown here is derived from an EMBL/GenBank/DDBJ whole genome shotgun (WGS) entry which is preliminary data.</text>
</comment>
<keyword evidence="3" id="KW-0808">Transferase</keyword>
<sequence>MSERDRQSRDWMLTVPAEDHTQDEVRTLFERISTGAVFQHETGATTGYEHFQCFLQMKSPMRFSTLKNHLTGAGFGDAHIEPRHGSVEDCVAYCTKPDTRADDPVYVGEIDMKDRQGRRSDLIAFREQILDGVPVQQVLLDDTEAKAAHCTKWLNAFSEACARQEYGNKLRDVSVHYLYGAPGVGKTRYVYDRYPFEDVYRVTDYAHPFDEYDRHRVLVLDDYDSQLPWEQLLSYLDRYPVTLPARYHNHQACFDTVWIISNLPLTAQYPDITGARRLALLRRITDCTHMLADGTLVKEPLPGQREEVNR</sequence>
<evidence type="ECO:0000256" key="6">
    <source>
        <dbReference type="ARBA" id="ARBA00022722"/>
    </source>
</evidence>
<comment type="similarity">
    <text evidence="2">Belongs to the nanoviruses/circoviruses replication-associated protein family.</text>
</comment>
<dbReference type="GO" id="GO:0046872">
    <property type="term" value="F:metal ion binding"/>
    <property type="evidence" value="ECO:0007669"/>
    <property type="project" value="UniProtKB-KW"/>
</dbReference>
<dbReference type="GO" id="GO:0016787">
    <property type="term" value="F:hydrolase activity"/>
    <property type="evidence" value="ECO:0007669"/>
    <property type="project" value="UniProtKB-KW"/>
</dbReference>
<dbReference type="InterPro" id="IPR000605">
    <property type="entry name" value="Helicase_SF3_ssDNA/RNA_vir"/>
</dbReference>
<evidence type="ECO:0000256" key="2">
    <source>
        <dbReference type="ARBA" id="ARBA00008545"/>
    </source>
</evidence>
<evidence type="ECO:0000256" key="5">
    <source>
        <dbReference type="ARBA" id="ARBA00022705"/>
    </source>
</evidence>